<dbReference type="SFLD" id="SFLDG01014">
    <property type="entry name" value="Terpene_Cyclase_Like_1_N-term"/>
    <property type="match status" value="1"/>
</dbReference>
<accession>A0A976XUM5</accession>
<dbReference type="SMR" id="A0A976XUM5"/>
<dbReference type="Gene3D" id="1.10.600.10">
    <property type="entry name" value="Farnesyl Diphosphate Synthase"/>
    <property type="match status" value="1"/>
</dbReference>
<dbReference type="SUPFAM" id="SSF48239">
    <property type="entry name" value="Terpenoid cyclases/Protein prenyltransferases"/>
    <property type="match status" value="2"/>
</dbReference>
<feature type="domain" description="Terpene synthase N-terminal" evidence="1">
    <location>
        <begin position="271"/>
        <end position="475"/>
    </location>
</feature>
<dbReference type="Pfam" id="PF01397">
    <property type="entry name" value="Terpene_synth"/>
    <property type="match status" value="1"/>
</dbReference>
<name>A0A976XUM5_LEOJA</name>
<reference evidence="2" key="1">
    <citation type="journal article" date="2022" name="Plant Physiol.">
        <title>Diterpene synthases from Leonurus japonicus elucidate epoxy-bridge formation of spiro-labdane diterpenoids.</title>
        <authorList>
            <person name="Wang J."/>
            <person name="Mao Y."/>
            <person name="Ma Y."/>
            <person name="Yang J."/>
            <person name="Jin B."/>
            <person name="Lin H."/>
            <person name="Tang J."/>
            <person name="Zeng W."/>
            <person name="Zhao Y."/>
            <person name="Gao W."/>
            <person name="Peters R.J."/>
            <person name="Guo J."/>
            <person name="Cui G."/>
            <person name="Huang L."/>
        </authorList>
    </citation>
    <scope>NUCLEOTIDE SEQUENCE</scope>
</reference>
<sequence length="800" mass="91887">MGSLSTLNLIKTSVVAQRTTLPSTAKLNLPSQCFTISICMNSSNNRSLNYYQFNGRKKLIELKTRVFGVDAPPKQEYYSTAQGHDTANEVEDRIEYIRILLKTIGDGRISVSPYDTAWIALIKDLDGRDSPQFPSSVEWIAENQLPDGSWGDDQFFCVYDRLVNTLACVVALRSWNVHAHKTEKGITYIKENVHKLEDGNEEHMTCGFEVVFPALLQRAQSLGINGIPYNAPVIEKIHNRREKKLKRIPMEVVHKVPTSLLFSLEGLENLEWEKLLKLQSPDGSFLTSPSSTAFAFLHTKDRKCFHFIQNIVQTFNGGAPHTYPVDIFGRLWAVDRLQRLGISRFFESEIGDFLSHVHRFWSDKAGVFSGRESVFCDIDDTSMGLRLLRMHGYHVDPHVLVNFKKGDKFSCYDGQMMECSSPIYNLYRASQLRFPGEEILEEANKFAFQFLQDKLATNQILDKWVISNHLPDEIRVGLKMPWYATLPRVEASYYLQHYGGGDDVWIGKTLYRMPEISNNTYLELAKLDFKRCQAQHQLEWIYMQQWYDSCNIQEFGINRKEVLRAYFLAGATIFEVERAKERLAWAKSQIISNMIKSFFNNPATSFNQKQALLTRLFGNINAPHKFNTEKREDEVVNMVAATLNQFLEGFDVFTRHQLKAVWRVWLRKVQQGEGHGGADAELLTTTLNSCANQHTIFSHHPDYNTLSKLTNTICHKLSQIQHQNVQEMQGGIKSKCSIKNIKEVEGEMQWLVKLVLEKSGLNGKAKQTFLSIAKTYYYRAYYADQTMDAHIFKVLFEPVG</sequence>
<dbReference type="FunFam" id="1.50.10.130:FF:000002">
    <property type="entry name" value="Ent-copalyl diphosphate synthase, chloroplastic"/>
    <property type="match status" value="1"/>
</dbReference>
<proteinExistence type="evidence at transcript level"/>
<dbReference type="InterPro" id="IPR001906">
    <property type="entry name" value="Terpene_synth_N"/>
</dbReference>
<dbReference type="SFLD" id="SFLDG01605">
    <property type="entry name" value="Terpene_Cyclase_Like_1_N-term"/>
    <property type="match status" value="1"/>
</dbReference>
<protein>
    <submittedName>
        <fullName evidence="2">Nomal-copalyl diphosphate synthase</fullName>
    </submittedName>
</protein>
<evidence type="ECO:0000313" key="2">
    <source>
        <dbReference type="EMBL" id="UVE15961.1"/>
    </source>
</evidence>
<gene>
    <name evidence="2" type="primary">TPS4</name>
</gene>
<dbReference type="Gene3D" id="1.50.10.130">
    <property type="entry name" value="Terpene synthase, N-terminal domain"/>
    <property type="match status" value="1"/>
</dbReference>
<dbReference type="SUPFAM" id="SSF48576">
    <property type="entry name" value="Terpenoid synthases"/>
    <property type="match status" value="1"/>
</dbReference>
<dbReference type="GO" id="GO:0000287">
    <property type="term" value="F:magnesium ion binding"/>
    <property type="evidence" value="ECO:0007669"/>
    <property type="project" value="TreeGrafter"/>
</dbReference>
<dbReference type="GO" id="GO:0010333">
    <property type="term" value="F:terpene synthase activity"/>
    <property type="evidence" value="ECO:0007669"/>
    <property type="project" value="InterPro"/>
</dbReference>
<dbReference type="PANTHER" id="PTHR31739:SF30">
    <property type="entry name" value="COPAL-8-OL DIPHOSPHATE HYDRATASE, CHLOROPLASTIC"/>
    <property type="match status" value="1"/>
</dbReference>
<dbReference type="InterPro" id="IPR008949">
    <property type="entry name" value="Isoprenoid_synthase_dom_sf"/>
</dbReference>
<dbReference type="InterPro" id="IPR008930">
    <property type="entry name" value="Terpenoid_cyclase/PrenylTrfase"/>
</dbReference>
<dbReference type="InterPro" id="IPR036965">
    <property type="entry name" value="Terpene_synth_N_sf"/>
</dbReference>
<dbReference type="Gene3D" id="1.50.10.160">
    <property type="match status" value="1"/>
</dbReference>
<dbReference type="EMBL" id="MZ557363">
    <property type="protein sequence ID" value="UVE15961.1"/>
    <property type="molecule type" value="mRNA"/>
</dbReference>
<evidence type="ECO:0000259" key="1">
    <source>
        <dbReference type="Pfam" id="PF01397"/>
    </source>
</evidence>
<dbReference type="AlphaFoldDB" id="A0A976XUM5"/>
<dbReference type="InterPro" id="IPR050148">
    <property type="entry name" value="Terpene_synthase-like"/>
</dbReference>
<dbReference type="PANTHER" id="PTHR31739">
    <property type="entry name" value="ENT-COPALYL DIPHOSPHATE SYNTHASE, CHLOROPLASTIC"/>
    <property type="match status" value="1"/>
</dbReference>
<organism evidence="2">
    <name type="scientific">Leonurus japonicus</name>
    <name type="common">Chinese motherwort</name>
    <name type="synonym">Leonurus artemisia</name>
    <dbReference type="NCBI Taxonomy" id="4138"/>
    <lineage>
        <taxon>Eukaryota</taxon>
        <taxon>Viridiplantae</taxon>
        <taxon>Streptophyta</taxon>
        <taxon>Embryophyta</taxon>
        <taxon>Tracheophyta</taxon>
        <taxon>Spermatophyta</taxon>
        <taxon>Magnoliopsida</taxon>
        <taxon>eudicotyledons</taxon>
        <taxon>Gunneridae</taxon>
        <taxon>Pentapetalae</taxon>
        <taxon>asterids</taxon>
        <taxon>lamiids</taxon>
        <taxon>Lamiales</taxon>
        <taxon>Lamiaceae</taxon>
        <taxon>Lamioideae</taxon>
        <taxon>Leonureae</taxon>
        <taxon>Leonurus</taxon>
    </lineage>
</organism>
<dbReference type="GO" id="GO:0009686">
    <property type="term" value="P:gibberellin biosynthetic process"/>
    <property type="evidence" value="ECO:0007669"/>
    <property type="project" value="TreeGrafter"/>
</dbReference>
<dbReference type="GO" id="GO:0009507">
    <property type="term" value="C:chloroplast"/>
    <property type="evidence" value="ECO:0007669"/>
    <property type="project" value="TreeGrafter"/>
</dbReference>